<dbReference type="AlphaFoldDB" id="A0A7W7W8Z7"/>
<dbReference type="InterPro" id="IPR029063">
    <property type="entry name" value="SAM-dependent_MTases_sf"/>
</dbReference>
<feature type="region of interest" description="Disordered" evidence="1">
    <location>
        <begin position="1"/>
        <end position="40"/>
    </location>
</feature>
<evidence type="ECO:0000256" key="1">
    <source>
        <dbReference type="SAM" id="MobiDB-lite"/>
    </source>
</evidence>
<dbReference type="InterPro" id="IPR013216">
    <property type="entry name" value="Methyltransf_11"/>
</dbReference>
<keyword evidence="4" id="KW-1185">Reference proteome</keyword>
<evidence type="ECO:0000259" key="2">
    <source>
        <dbReference type="Pfam" id="PF08241"/>
    </source>
</evidence>
<dbReference type="EMBL" id="JACHJU010000001">
    <property type="protein sequence ID" value="MBB4938847.1"/>
    <property type="molecule type" value="Genomic_DNA"/>
</dbReference>
<gene>
    <name evidence="3" type="ORF">FHR32_003152</name>
</gene>
<evidence type="ECO:0000313" key="3">
    <source>
        <dbReference type="EMBL" id="MBB4938847.1"/>
    </source>
</evidence>
<dbReference type="Gene3D" id="3.40.50.150">
    <property type="entry name" value="Vaccinia Virus protein VP39"/>
    <property type="match status" value="1"/>
</dbReference>
<feature type="domain" description="Methyltransferase type 11" evidence="2">
    <location>
        <begin position="57"/>
        <end position="151"/>
    </location>
</feature>
<dbReference type="SUPFAM" id="SSF53335">
    <property type="entry name" value="S-adenosyl-L-methionine-dependent methyltransferases"/>
    <property type="match status" value="1"/>
</dbReference>
<dbReference type="InterPro" id="IPR052356">
    <property type="entry name" value="Thiol_S-MT"/>
</dbReference>
<dbReference type="PANTHER" id="PTHR45036:SF1">
    <property type="entry name" value="METHYLTRANSFERASE LIKE 7A"/>
    <property type="match status" value="1"/>
</dbReference>
<evidence type="ECO:0000313" key="4">
    <source>
        <dbReference type="Proteomes" id="UP000534286"/>
    </source>
</evidence>
<dbReference type="Pfam" id="PF08241">
    <property type="entry name" value="Methyltransf_11"/>
    <property type="match status" value="1"/>
</dbReference>
<reference evidence="3 4" key="1">
    <citation type="submission" date="2020-08" db="EMBL/GenBank/DDBJ databases">
        <title>Sequencing the genomes of 1000 actinobacteria strains.</title>
        <authorList>
            <person name="Klenk H.-P."/>
        </authorList>
    </citation>
    <scope>NUCLEOTIDE SEQUENCE [LARGE SCALE GENOMIC DNA]</scope>
    <source>
        <strain evidence="3 4">DSM 43023</strain>
    </source>
</reference>
<comment type="caution">
    <text evidence="3">The sequence shown here is derived from an EMBL/GenBank/DDBJ whole genome shotgun (WGS) entry which is preliminary data.</text>
</comment>
<proteinExistence type="predicted"/>
<dbReference type="GO" id="GO:0008757">
    <property type="term" value="F:S-adenosylmethionine-dependent methyltransferase activity"/>
    <property type="evidence" value="ECO:0007669"/>
    <property type="project" value="InterPro"/>
</dbReference>
<accession>A0A7W7W8Z7</accession>
<keyword evidence="3" id="KW-0489">Methyltransferase</keyword>
<keyword evidence="3" id="KW-0808">Transferase</keyword>
<dbReference type="CDD" id="cd02440">
    <property type="entry name" value="AdoMet_MTases"/>
    <property type="match status" value="1"/>
</dbReference>
<dbReference type="Proteomes" id="UP000534286">
    <property type="component" value="Unassembled WGS sequence"/>
</dbReference>
<name>A0A7W7W8Z7_9ACTN</name>
<dbReference type="PANTHER" id="PTHR45036">
    <property type="entry name" value="METHYLTRANSFERASE LIKE 7B"/>
    <property type="match status" value="1"/>
</dbReference>
<sequence>MTVRVQEHSGPPDTRKDLGRGMEQFHHPRPVCTGRGSESRPTWQRERLLAGLSGRVLEIGAGDGVKLTCFPSGVDEIVLVEPDPFLRAAAQLAAATTSTPVRIRDGALTRLPVPDASCDAVVCSLVLCCAARPETALSEVRRVLRPGGELRFYEHRRSGNPVVALIESVSTPLWARLCGGCHPARDIVAVIDRAGFQIDRLDRLSFHRVDHVLGVARAR</sequence>
<dbReference type="GO" id="GO:0032259">
    <property type="term" value="P:methylation"/>
    <property type="evidence" value="ECO:0007669"/>
    <property type="project" value="UniProtKB-KW"/>
</dbReference>
<feature type="compositionally biased region" description="Basic and acidic residues" evidence="1">
    <location>
        <begin position="13"/>
        <end position="26"/>
    </location>
</feature>
<dbReference type="RefSeq" id="WP_184754962.1">
    <property type="nucleotide sequence ID" value="NZ_BAABEK010000061.1"/>
</dbReference>
<organism evidence="3 4">
    <name type="scientific">Streptosporangium album</name>
    <dbReference type="NCBI Taxonomy" id="47479"/>
    <lineage>
        <taxon>Bacteria</taxon>
        <taxon>Bacillati</taxon>
        <taxon>Actinomycetota</taxon>
        <taxon>Actinomycetes</taxon>
        <taxon>Streptosporangiales</taxon>
        <taxon>Streptosporangiaceae</taxon>
        <taxon>Streptosporangium</taxon>
    </lineage>
</organism>
<protein>
    <submittedName>
        <fullName evidence="3">SAM-dependent methyltransferase</fullName>
    </submittedName>
</protein>